<sequence>MDINLRMEANAIIERMTEFDGEHFDHGDAERLIAIIPMDRKPPRFTTIFSRESKSDSTEGYAAGVGNVSIPGGEEGERADTVLVGGHKVWKVGGYEVEHVKGKLTIRKMWARDALGTADQEAILDYTSSPIKLRVMRMKTISILNLEIGYATWPIWKTAR</sequence>
<reference evidence="1 2" key="1">
    <citation type="submission" date="2020-03" db="EMBL/GenBank/DDBJ databases">
        <title>The genome sequence of Microvirga sp. c23x22.</title>
        <authorList>
            <person name="Zhang X."/>
        </authorList>
    </citation>
    <scope>NUCLEOTIDE SEQUENCE [LARGE SCALE GENOMIC DNA]</scope>
    <source>
        <strain evidence="2">c23x22</strain>
    </source>
</reference>
<gene>
    <name evidence="1" type="ORF">HB375_12245</name>
</gene>
<name>A0ABX0VE02_9HYPH</name>
<organism evidence="1 2">
    <name type="scientific">Microvirga terricola</name>
    <dbReference type="NCBI Taxonomy" id="2719797"/>
    <lineage>
        <taxon>Bacteria</taxon>
        <taxon>Pseudomonadati</taxon>
        <taxon>Pseudomonadota</taxon>
        <taxon>Alphaproteobacteria</taxon>
        <taxon>Hyphomicrobiales</taxon>
        <taxon>Methylobacteriaceae</taxon>
        <taxon>Microvirga</taxon>
    </lineage>
</organism>
<accession>A0ABX0VE02</accession>
<evidence type="ECO:0000313" key="1">
    <source>
        <dbReference type="EMBL" id="NIX77376.1"/>
    </source>
</evidence>
<keyword evidence="2" id="KW-1185">Reference proteome</keyword>
<dbReference type="RefSeq" id="WP_167673298.1">
    <property type="nucleotide sequence ID" value="NZ_JAATJS010000004.1"/>
</dbReference>
<comment type="caution">
    <text evidence="1">The sequence shown here is derived from an EMBL/GenBank/DDBJ whole genome shotgun (WGS) entry which is preliminary data.</text>
</comment>
<protein>
    <submittedName>
        <fullName evidence="1">Uncharacterized protein</fullName>
    </submittedName>
</protein>
<evidence type="ECO:0000313" key="2">
    <source>
        <dbReference type="Proteomes" id="UP000707352"/>
    </source>
</evidence>
<dbReference type="Proteomes" id="UP000707352">
    <property type="component" value="Unassembled WGS sequence"/>
</dbReference>
<dbReference type="EMBL" id="JAATJS010000004">
    <property type="protein sequence ID" value="NIX77376.1"/>
    <property type="molecule type" value="Genomic_DNA"/>
</dbReference>
<proteinExistence type="predicted"/>